<gene>
    <name evidence="1" type="ORF">BGI42_14760</name>
</gene>
<dbReference type="Pfam" id="PF10004">
    <property type="entry name" value="DUF2247"/>
    <property type="match status" value="1"/>
</dbReference>
<geneLocation type="plasmid" evidence="2">
    <name>pct2</name>
</geneLocation>
<sequence>MLLKINELEDAEIKYDWKTLYVALYLNFIDTSALANYSVKEMSNESYIDNEFINELTWGEGEFSKEELLSKMPIKLGFEEIEKGTISWNDELRKLRYCLLRVVRNTINNNKELLSKVSEVYADVGYPVEMEEFIPYMPPKGGYDPTKYSVEENNLRMIMLLDKFLEEEKNALVNLAS</sequence>
<proteinExistence type="predicted"/>
<evidence type="ECO:0000313" key="2">
    <source>
        <dbReference type="Proteomes" id="UP000094652"/>
    </source>
</evidence>
<dbReference type="RefSeq" id="WP_069681124.1">
    <property type="nucleotide sequence ID" value="NZ_CP017255.2"/>
</dbReference>
<organism evidence="1 2">
    <name type="scientific">Clostridium taeniosporum</name>
    <dbReference type="NCBI Taxonomy" id="394958"/>
    <lineage>
        <taxon>Bacteria</taxon>
        <taxon>Bacillati</taxon>
        <taxon>Bacillota</taxon>
        <taxon>Clostridia</taxon>
        <taxon>Eubacteriales</taxon>
        <taxon>Clostridiaceae</taxon>
        <taxon>Clostridium</taxon>
    </lineage>
</organism>
<dbReference type="Proteomes" id="UP000094652">
    <property type="component" value="Plasmid pCt2"/>
</dbReference>
<keyword evidence="2" id="KW-1185">Reference proteome</keyword>
<dbReference type="OrthoDB" id="2882291at2"/>
<protein>
    <submittedName>
        <fullName evidence="1">DUF2247 domain-containing protein</fullName>
    </submittedName>
</protein>
<dbReference type="EMBL" id="CP017255">
    <property type="protein sequence ID" value="AOR25005.1"/>
    <property type="molecule type" value="Genomic_DNA"/>
</dbReference>
<reference evidence="2" key="1">
    <citation type="submission" date="2016-09" db="EMBL/GenBank/DDBJ databases">
        <title>Genomics of Clostridium taeniosporum, an organism which forms endospores with ribbon-like appendages.</title>
        <authorList>
            <person name="Walker J.R."/>
        </authorList>
    </citation>
    <scope>NUCLEOTIDE SEQUENCE [LARGE SCALE GENOMIC DNA]</scope>
    <source>
        <strain evidence="2">1/k</strain>
        <plasmid evidence="2">Plasmid pct2</plasmid>
    </source>
</reference>
<name>A0A1D7XNT4_9CLOT</name>
<dbReference type="InterPro" id="IPR016630">
    <property type="entry name" value="UCP015278"/>
</dbReference>
<dbReference type="PIRSF" id="PIRSF015278">
    <property type="entry name" value="UCP015278"/>
    <property type="match status" value="1"/>
</dbReference>
<accession>A0A1D7XNT4</accession>
<evidence type="ECO:0000313" key="1">
    <source>
        <dbReference type="EMBL" id="AOR25005.1"/>
    </source>
</evidence>
<dbReference type="KEGG" id="ctae:BGI42_14760"/>
<dbReference type="AlphaFoldDB" id="A0A1D7XNT4"/>
<keyword evidence="1" id="KW-0614">Plasmid</keyword>